<dbReference type="AlphaFoldDB" id="A0A3Q8XPN6"/>
<dbReference type="GO" id="GO:0004527">
    <property type="term" value="F:exonuclease activity"/>
    <property type="evidence" value="ECO:0007669"/>
    <property type="project" value="UniProtKB-KW"/>
</dbReference>
<evidence type="ECO:0000256" key="6">
    <source>
        <dbReference type="ARBA" id="ARBA00022884"/>
    </source>
</evidence>
<dbReference type="SMART" id="SM00849">
    <property type="entry name" value="Lactamase_B"/>
    <property type="match status" value="1"/>
</dbReference>
<dbReference type="InterPro" id="IPR036866">
    <property type="entry name" value="RibonucZ/Hydroxyglut_hydro"/>
</dbReference>
<evidence type="ECO:0000259" key="7">
    <source>
        <dbReference type="SMART" id="SM00849"/>
    </source>
</evidence>
<dbReference type="RefSeq" id="WP_126010649.1">
    <property type="nucleotide sequence ID" value="NZ_CP032509.1"/>
</dbReference>
<evidence type="ECO:0000256" key="4">
    <source>
        <dbReference type="ARBA" id="ARBA00022833"/>
    </source>
</evidence>
<evidence type="ECO:0000256" key="1">
    <source>
        <dbReference type="ARBA" id="ARBA00022722"/>
    </source>
</evidence>
<dbReference type="InterPro" id="IPR055132">
    <property type="entry name" value="RNase_J_b_CASP"/>
</dbReference>
<dbReference type="KEGG" id="abaw:D5400_14525"/>
<sequence length="555" mass="60195">MAKQDELVFLPLGGVGEIGMNLGLYGWGPAGAREWLMVDCGVTFPGPDLPGVDLVLPDISFIEEERANLRGIVITHAHEDHYGALSDLWPGLNCAVYATPFTAGMLEAKRSYERERNPVPITVYKPGDRFTVGPFQVEAIPVNHSIPEPVSLAITTPAGTVIHTGDWKIDEEPTLLPKTDAHRFQQLGDAGVLAMICDSTNAMREGVSPSERAVSDSLRSIIERAEGRVAITTFASNVGRIRSIAEAARDAGRQCLLLGSSMKRVADVATEIGLMDDIPPFIAEDEFGYIPRDKVVVILTGSQGEPRAALAKIARDEMRHVALTAGDTVVFSSRTIPGNEKAILDIINGLVDQGIKIITDGAELVHVSGHPRRSELQQMYSWVKPQILVPVHGEAAHLSAHAELAKASGIKQVPRLRNGMMLRLAPGPAEIIDEAPVGRIYKDGRLIGDLEEMAIGERRKLSFVGHVVVNVLLDAKYELDRDPEIITQGVPAFDDEGDAIADLLVDAAIGAVDSIPRARRKDLATVRESVRRSVRAEVNNIWGKKPVTTVLVTRI</sequence>
<dbReference type="Pfam" id="PF12706">
    <property type="entry name" value="Lactamase_B_2"/>
    <property type="match status" value="1"/>
</dbReference>
<dbReference type="GO" id="GO:0003723">
    <property type="term" value="F:RNA binding"/>
    <property type="evidence" value="ECO:0007669"/>
    <property type="project" value="UniProtKB-KW"/>
</dbReference>
<protein>
    <submittedName>
        <fullName evidence="8">Ribonuclease J</fullName>
    </submittedName>
</protein>
<evidence type="ECO:0000256" key="2">
    <source>
        <dbReference type="ARBA" id="ARBA00022723"/>
    </source>
</evidence>
<dbReference type="Pfam" id="PF22505">
    <property type="entry name" value="RNase_J_b_CASP"/>
    <property type="match status" value="1"/>
</dbReference>
<evidence type="ECO:0000256" key="3">
    <source>
        <dbReference type="ARBA" id="ARBA00022801"/>
    </source>
</evidence>
<organism evidence="8 9">
    <name type="scientific">Georhizobium profundi</name>
    <dbReference type="NCBI Taxonomy" id="2341112"/>
    <lineage>
        <taxon>Bacteria</taxon>
        <taxon>Pseudomonadati</taxon>
        <taxon>Pseudomonadota</taxon>
        <taxon>Alphaproteobacteria</taxon>
        <taxon>Hyphomicrobiales</taxon>
        <taxon>Rhizobiaceae</taxon>
        <taxon>Georhizobium</taxon>
    </lineage>
</organism>
<keyword evidence="4" id="KW-0862">Zinc</keyword>
<keyword evidence="2" id="KW-0479">Metal-binding</keyword>
<dbReference type="PANTHER" id="PTHR43694">
    <property type="entry name" value="RIBONUCLEASE J"/>
    <property type="match status" value="1"/>
</dbReference>
<dbReference type="SUPFAM" id="SSF56281">
    <property type="entry name" value="Metallo-hydrolase/oxidoreductase"/>
    <property type="match status" value="1"/>
</dbReference>
<evidence type="ECO:0000313" key="9">
    <source>
        <dbReference type="Proteomes" id="UP000268192"/>
    </source>
</evidence>
<dbReference type="Gene3D" id="3.60.15.10">
    <property type="entry name" value="Ribonuclease Z/Hydroxyacylglutathione hydrolase-like"/>
    <property type="match status" value="1"/>
</dbReference>
<dbReference type="InterPro" id="IPR011108">
    <property type="entry name" value="RMMBL"/>
</dbReference>
<evidence type="ECO:0000256" key="5">
    <source>
        <dbReference type="ARBA" id="ARBA00022839"/>
    </source>
</evidence>
<dbReference type="PANTHER" id="PTHR43694:SF1">
    <property type="entry name" value="RIBONUCLEASE J"/>
    <property type="match status" value="1"/>
</dbReference>
<feature type="domain" description="Metallo-beta-lactamase" evidence="7">
    <location>
        <begin position="23"/>
        <end position="218"/>
    </location>
</feature>
<proteinExistence type="predicted"/>
<dbReference type="Pfam" id="PF17770">
    <property type="entry name" value="RNase_J_C"/>
    <property type="match status" value="1"/>
</dbReference>
<dbReference type="InterPro" id="IPR042173">
    <property type="entry name" value="RNase_J_2"/>
</dbReference>
<dbReference type="CDD" id="cd07714">
    <property type="entry name" value="RNaseJ_MBL-fold"/>
    <property type="match status" value="1"/>
</dbReference>
<reference evidence="8 9" key="1">
    <citation type="submission" date="2018-09" db="EMBL/GenBank/DDBJ databases">
        <title>Marinorhizobium profundi gen. nov., sp. nov., isolated from a deep-sea sediment sample from the New Britain Trench and proposal of Marinorhizobiaceae fam. nov. in the order Rhizobiales of the class Alphaproteobacteria.</title>
        <authorList>
            <person name="Cao J."/>
        </authorList>
    </citation>
    <scope>NUCLEOTIDE SEQUENCE [LARGE SCALE GENOMIC DNA]</scope>
    <source>
        <strain evidence="8 9">WS11</strain>
    </source>
</reference>
<dbReference type="Gene3D" id="3.40.50.10710">
    <property type="entry name" value="Metallo-hydrolase/oxidoreductase"/>
    <property type="match status" value="1"/>
</dbReference>
<dbReference type="OrthoDB" id="9770211at2"/>
<keyword evidence="6" id="KW-0694">RNA-binding</keyword>
<dbReference type="Pfam" id="PF07521">
    <property type="entry name" value="RMMBL"/>
    <property type="match status" value="1"/>
</dbReference>
<dbReference type="EMBL" id="CP032509">
    <property type="protein sequence ID" value="AZN72333.1"/>
    <property type="molecule type" value="Genomic_DNA"/>
</dbReference>
<dbReference type="Gene3D" id="3.10.20.580">
    <property type="match status" value="1"/>
</dbReference>
<gene>
    <name evidence="8" type="ORF">D5400_14525</name>
</gene>
<keyword evidence="1" id="KW-0540">Nuclease</keyword>
<accession>A0A3Q8XPN6</accession>
<dbReference type="GO" id="GO:0046872">
    <property type="term" value="F:metal ion binding"/>
    <property type="evidence" value="ECO:0007669"/>
    <property type="project" value="UniProtKB-KW"/>
</dbReference>
<name>A0A3Q8XPN6_9HYPH</name>
<evidence type="ECO:0000313" key="8">
    <source>
        <dbReference type="EMBL" id="AZN72333.1"/>
    </source>
</evidence>
<keyword evidence="9" id="KW-1185">Reference proteome</keyword>
<keyword evidence="3" id="KW-0378">Hydrolase</keyword>
<dbReference type="Proteomes" id="UP000268192">
    <property type="component" value="Chromosome"/>
</dbReference>
<keyword evidence="5" id="KW-0269">Exonuclease</keyword>
<dbReference type="InterPro" id="IPR041636">
    <property type="entry name" value="RNase_J_C"/>
</dbReference>
<dbReference type="InterPro" id="IPR001279">
    <property type="entry name" value="Metallo-B-lactamas"/>
</dbReference>